<proteinExistence type="predicted"/>
<reference evidence="2 3" key="1">
    <citation type="journal article" date="2018" name="Sci. Rep.">
        <title>Comparative genomics provides insights into the lifestyle and reveals functional heterogeneity of dark septate endophytic fungi.</title>
        <authorList>
            <person name="Knapp D.G."/>
            <person name="Nemeth J.B."/>
            <person name="Barry K."/>
            <person name="Hainaut M."/>
            <person name="Henrissat B."/>
            <person name="Johnson J."/>
            <person name="Kuo A."/>
            <person name="Lim J.H.P."/>
            <person name="Lipzen A."/>
            <person name="Nolan M."/>
            <person name="Ohm R.A."/>
            <person name="Tamas L."/>
            <person name="Grigoriev I.V."/>
            <person name="Spatafora J.W."/>
            <person name="Nagy L.G."/>
            <person name="Kovacs G.M."/>
        </authorList>
    </citation>
    <scope>NUCLEOTIDE SEQUENCE [LARGE SCALE GENOMIC DNA]</scope>
    <source>
        <strain evidence="2 3">DSE2036</strain>
    </source>
</reference>
<keyword evidence="3" id="KW-1185">Reference proteome</keyword>
<dbReference type="Proteomes" id="UP000244855">
    <property type="component" value="Unassembled WGS sequence"/>
</dbReference>
<dbReference type="PROSITE" id="PS50088">
    <property type="entry name" value="ANK_REPEAT"/>
    <property type="match status" value="1"/>
</dbReference>
<evidence type="ECO:0000313" key="2">
    <source>
        <dbReference type="EMBL" id="PVH93018.1"/>
    </source>
</evidence>
<accession>A0A2V1D4S4</accession>
<dbReference type="Pfam" id="PF13637">
    <property type="entry name" value="Ank_4"/>
    <property type="match status" value="1"/>
</dbReference>
<dbReference type="Gene3D" id="1.25.40.20">
    <property type="entry name" value="Ankyrin repeat-containing domain"/>
    <property type="match status" value="1"/>
</dbReference>
<evidence type="ECO:0000313" key="3">
    <source>
        <dbReference type="Proteomes" id="UP000244855"/>
    </source>
</evidence>
<dbReference type="SUPFAM" id="SSF48403">
    <property type="entry name" value="Ankyrin repeat"/>
    <property type="match status" value="1"/>
</dbReference>
<protein>
    <submittedName>
        <fullName evidence="2">Uncharacterized protein</fullName>
    </submittedName>
</protein>
<gene>
    <name evidence="2" type="ORF">DM02DRAFT_662363</name>
</gene>
<organism evidence="2 3">
    <name type="scientific">Periconia macrospinosa</name>
    <dbReference type="NCBI Taxonomy" id="97972"/>
    <lineage>
        <taxon>Eukaryota</taxon>
        <taxon>Fungi</taxon>
        <taxon>Dikarya</taxon>
        <taxon>Ascomycota</taxon>
        <taxon>Pezizomycotina</taxon>
        <taxon>Dothideomycetes</taxon>
        <taxon>Pleosporomycetidae</taxon>
        <taxon>Pleosporales</taxon>
        <taxon>Massarineae</taxon>
        <taxon>Periconiaceae</taxon>
        <taxon>Periconia</taxon>
    </lineage>
</organism>
<dbReference type="AlphaFoldDB" id="A0A2V1D4S4"/>
<dbReference type="EMBL" id="KZ805622">
    <property type="protein sequence ID" value="PVH93018.1"/>
    <property type="molecule type" value="Genomic_DNA"/>
</dbReference>
<name>A0A2V1D4S4_9PLEO</name>
<evidence type="ECO:0000256" key="1">
    <source>
        <dbReference type="PROSITE-ProRule" id="PRU00023"/>
    </source>
</evidence>
<dbReference type="PROSITE" id="PS50297">
    <property type="entry name" value="ANK_REP_REGION"/>
    <property type="match status" value="1"/>
</dbReference>
<dbReference type="STRING" id="97972.A0A2V1D4S4"/>
<dbReference type="InterPro" id="IPR036770">
    <property type="entry name" value="Ankyrin_rpt-contain_sf"/>
</dbReference>
<sequence length="95" mass="10481">MAEVPRMTEMLVGRGAALAGTGALYTAAAFGHLDTLCLLIQHGVELNEVLPSWRNWASMHFAASEGIPEAMKLLEEILRTKTERRLGILSFDPRM</sequence>
<feature type="repeat" description="ANK" evidence="1">
    <location>
        <begin position="19"/>
        <end position="47"/>
    </location>
</feature>
<keyword evidence="1" id="KW-0040">ANK repeat</keyword>
<dbReference type="InterPro" id="IPR002110">
    <property type="entry name" value="Ankyrin_rpt"/>
</dbReference>